<feature type="transmembrane region" description="Helical" evidence="1">
    <location>
        <begin position="59"/>
        <end position="75"/>
    </location>
</feature>
<gene>
    <name evidence="2" type="ORF">MANES_16G026400</name>
</gene>
<name>A0A2C9U999_MANES</name>
<keyword evidence="1" id="KW-0812">Transmembrane</keyword>
<feature type="transmembrane region" description="Helical" evidence="1">
    <location>
        <begin position="21"/>
        <end position="39"/>
    </location>
</feature>
<sequence length="172" mass="19864">MRMTTNITTARMTSSFSSFSYWIRVFIISLATVVARRKINIITRRMRTKTNTARMTSSFWIRVFLTSLATAVARRRKRRIRKNTNTARMTSSSYWKRVKANTSANKKIGFGYVTGICGLTPYKLAYSVLFFMVINLTVLIMDTEFMIIFSGIMWVATIRLAFVVDWNCSLSV</sequence>
<reference evidence="2" key="1">
    <citation type="submission" date="2016-02" db="EMBL/GenBank/DDBJ databases">
        <title>WGS assembly of Manihot esculenta.</title>
        <authorList>
            <person name="Bredeson J.V."/>
            <person name="Prochnik S.E."/>
            <person name="Lyons J.B."/>
            <person name="Schmutz J."/>
            <person name="Grimwood J."/>
            <person name="Vrebalov J."/>
            <person name="Bart R.S."/>
            <person name="Amuge T."/>
            <person name="Ferguson M.E."/>
            <person name="Green R."/>
            <person name="Putnam N."/>
            <person name="Stites J."/>
            <person name="Rounsley S."/>
            <person name="Rokhsar D.S."/>
        </authorList>
    </citation>
    <scope>NUCLEOTIDE SEQUENCE [LARGE SCALE GENOMIC DNA]</scope>
    <source>
        <tissue evidence="2">Leaf</tissue>
    </source>
</reference>
<evidence type="ECO:0000256" key="1">
    <source>
        <dbReference type="SAM" id="Phobius"/>
    </source>
</evidence>
<feature type="transmembrane region" description="Helical" evidence="1">
    <location>
        <begin position="147"/>
        <end position="168"/>
    </location>
</feature>
<dbReference type="EMBL" id="CM004402">
    <property type="protein sequence ID" value="OAY26172.1"/>
    <property type="molecule type" value="Genomic_DNA"/>
</dbReference>
<proteinExistence type="predicted"/>
<organism evidence="2">
    <name type="scientific">Manihot esculenta</name>
    <name type="common">Cassava</name>
    <name type="synonym">Jatropha manihot</name>
    <dbReference type="NCBI Taxonomy" id="3983"/>
    <lineage>
        <taxon>Eukaryota</taxon>
        <taxon>Viridiplantae</taxon>
        <taxon>Streptophyta</taxon>
        <taxon>Embryophyta</taxon>
        <taxon>Tracheophyta</taxon>
        <taxon>Spermatophyta</taxon>
        <taxon>Magnoliopsida</taxon>
        <taxon>eudicotyledons</taxon>
        <taxon>Gunneridae</taxon>
        <taxon>Pentapetalae</taxon>
        <taxon>rosids</taxon>
        <taxon>fabids</taxon>
        <taxon>Malpighiales</taxon>
        <taxon>Euphorbiaceae</taxon>
        <taxon>Crotonoideae</taxon>
        <taxon>Manihoteae</taxon>
        <taxon>Manihot</taxon>
    </lineage>
</organism>
<protein>
    <submittedName>
        <fullName evidence="2">Uncharacterized protein</fullName>
    </submittedName>
</protein>
<keyword evidence="1" id="KW-0472">Membrane</keyword>
<keyword evidence="1" id="KW-1133">Transmembrane helix</keyword>
<evidence type="ECO:0000313" key="2">
    <source>
        <dbReference type="EMBL" id="OAY26172.1"/>
    </source>
</evidence>
<dbReference type="AlphaFoldDB" id="A0A2C9U999"/>
<accession>A0A2C9U999</accession>